<dbReference type="Proteomes" id="UP000547458">
    <property type="component" value="Unassembled WGS sequence"/>
</dbReference>
<dbReference type="EMBL" id="JAATJL010000001">
    <property type="protein sequence ID" value="NJC21050.1"/>
    <property type="molecule type" value="Genomic_DNA"/>
</dbReference>
<proteinExistence type="predicted"/>
<feature type="transmembrane region" description="Helical" evidence="1">
    <location>
        <begin position="39"/>
        <end position="63"/>
    </location>
</feature>
<keyword evidence="1" id="KW-0472">Membrane</keyword>
<dbReference type="AlphaFoldDB" id="A0A846RH83"/>
<reference evidence="2 3" key="1">
    <citation type="submission" date="2020-03" db="EMBL/GenBank/DDBJ databases">
        <title>Sequencing the genomes of 1000 actinobacteria strains.</title>
        <authorList>
            <person name="Klenk H.-P."/>
        </authorList>
    </citation>
    <scope>NUCLEOTIDE SEQUENCE [LARGE SCALE GENOMIC DNA]</scope>
    <source>
        <strain evidence="2 3">DSM 16403</strain>
    </source>
</reference>
<organism evidence="2 3">
    <name type="scientific">Arthrobacter pigmenti</name>
    <dbReference type="NCBI Taxonomy" id="271432"/>
    <lineage>
        <taxon>Bacteria</taxon>
        <taxon>Bacillati</taxon>
        <taxon>Actinomycetota</taxon>
        <taxon>Actinomycetes</taxon>
        <taxon>Micrococcales</taxon>
        <taxon>Micrococcaceae</taxon>
        <taxon>Arthrobacter</taxon>
    </lineage>
</organism>
<evidence type="ECO:0000313" key="2">
    <source>
        <dbReference type="EMBL" id="NJC21050.1"/>
    </source>
</evidence>
<keyword evidence="3" id="KW-1185">Reference proteome</keyword>
<accession>A0A846RH83</accession>
<evidence type="ECO:0000256" key="1">
    <source>
        <dbReference type="SAM" id="Phobius"/>
    </source>
</evidence>
<keyword evidence="1" id="KW-1133">Transmembrane helix</keyword>
<sequence>MNRFRIDETFSRGLRENLVSRAEASRKSHPASRRRRWQFGAGIVAAVGLAGGAGAATAGFFHIPGSDIVTNVSEPTEDVYTGTTSIELGPAPEDATHIFVELTCLSAGTLYWEDGASSSCSVGDPPTWGGYTMPLQPGQHSTEVRTSGPEVMFRARVTYVNETPTEWAVNENGHTYGGPNDQGEPDLLAVFATNGQRGYVYRDELNEASGGGENFTSPAEALAWQESMKGKTVTVPVYKSDGETVIGEFVAGPGDSVGLMDHPDFVGRLLHHVIGARVPEVVGW</sequence>
<gene>
    <name evidence="2" type="ORF">BJ994_000126</name>
</gene>
<protein>
    <submittedName>
        <fullName evidence="2">Uncharacterized protein</fullName>
    </submittedName>
</protein>
<evidence type="ECO:0000313" key="3">
    <source>
        <dbReference type="Proteomes" id="UP000547458"/>
    </source>
</evidence>
<keyword evidence="1" id="KW-0812">Transmembrane</keyword>
<dbReference type="RefSeq" id="WP_167990347.1">
    <property type="nucleotide sequence ID" value="NZ_JAATJL010000001.1"/>
</dbReference>
<comment type="caution">
    <text evidence="2">The sequence shown here is derived from an EMBL/GenBank/DDBJ whole genome shotgun (WGS) entry which is preliminary data.</text>
</comment>
<name>A0A846RH83_9MICC</name>